<accession>A0A915JI19</accession>
<keyword evidence="1" id="KW-1185">Reference proteome</keyword>
<organism evidence="1 2">
    <name type="scientific">Romanomermis culicivorax</name>
    <name type="common">Nematode worm</name>
    <dbReference type="NCBI Taxonomy" id="13658"/>
    <lineage>
        <taxon>Eukaryota</taxon>
        <taxon>Metazoa</taxon>
        <taxon>Ecdysozoa</taxon>
        <taxon>Nematoda</taxon>
        <taxon>Enoplea</taxon>
        <taxon>Dorylaimia</taxon>
        <taxon>Mermithida</taxon>
        <taxon>Mermithoidea</taxon>
        <taxon>Mermithidae</taxon>
        <taxon>Romanomermis</taxon>
    </lineage>
</organism>
<evidence type="ECO:0000313" key="1">
    <source>
        <dbReference type="Proteomes" id="UP000887565"/>
    </source>
</evidence>
<dbReference type="WBParaSite" id="nRc.2.0.1.t25763-RA">
    <property type="protein sequence ID" value="nRc.2.0.1.t25763-RA"/>
    <property type="gene ID" value="nRc.2.0.1.g25763"/>
</dbReference>
<proteinExistence type="predicted"/>
<protein>
    <submittedName>
        <fullName evidence="2">Uncharacterized protein</fullName>
    </submittedName>
</protein>
<dbReference type="Proteomes" id="UP000887565">
    <property type="component" value="Unplaced"/>
</dbReference>
<reference evidence="2" key="1">
    <citation type="submission" date="2022-11" db="UniProtKB">
        <authorList>
            <consortium name="WormBaseParasite"/>
        </authorList>
    </citation>
    <scope>IDENTIFICATION</scope>
</reference>
<dbReference type="AlphaFoldDB" id="A0A915JI19"/>
<name>A0A915JI19_ROMCU</name>
<evidence type="ECO:0000313" key="2">
    <source>
        <dbReference type="WBParaSite" id="nRc.2.0.1.t25763-RA"/>
    </source>
</evidence>
<sequence>MATRDGTNPGFEFGWIRLNFPCSGYEYSVNRTGNRQIQARKDPMLDNRINFHLLPRNDETRFV</sequence>